<dbReference type="SUPFAM" id="SSF141694">
    <property type="entry name" value="AF2212/PG0164-like"/>
    <property type="match status" value="1"/>
</dbReference>
<dbReference type="Pfam" id="PF08922">
    <property type="entry name" value="DUF1905"/>
    <property type="match status" value="1"/>
</dbReference>
<organism evidence="1">
    <name type="scientific">Streptomyces sp. NBC_00060</name>
    <dbReference type="NCBI Taxonomy" id="2975636"/>
    <lineage>
        <taxon>Bacteria</taxon>
        <taxon>Bacillati</taxon>
        <taxon>Actinomycetota</taxon>
        <taxon>Actinomycetes</taxon>
        <taxon>Kitasatosporales</taxon>
        <taxon>Streptomycetaceae</taxon>
        <taxon>Streptomyces</taxon>
    </lineage>
</organism>
<gene>
    <name evidence="1" type="ORF">OHV25_07730</name>
</gene>
<accession>A0AAU2GUF0</accession>
<sequence>MKFKATVIPSGNALGVEVPQKVVDELGQGKRPPVVVEINGHSWRTRVAAMRGQILIGISAANREASGVDLGEEIEVDLQLDEEPRVVEAPDDVAAVLDADPALRGAYERMAFSLKRKQVGEIESAKSPETRQRRIDKLVESLRGK</sequence>
<name>A0AAU2GUF0_9ACTN</name>
<dbReference type="AlphaFoldDB" id="A0AAU2GUF0"/>
<dbReference type="EMBL" id="CP108253">
    <property type="protein sequence ID" value="WTU39468.1"/>
    <property type="molecule type" value="Genomic_DNA"/>
</dbReference>
<reference evidence="1" key="1">
    <citation type="submission" date="2022-10" db="EMBL/GenBank/DDBJ databases">
        <title>The complete genomes of actinobacterial strains from the NBC collection.</title>
        <authorList>
            <person name="Joergensen T.S."/>
            <person name="Alvarez Arevalo M."/>
            <person name="Sterndorff E.B."/>
            <person name="Faurdal D."/>
            <person name="Vuksanovic O."/>
            <person name="Mourched A.-S."/>
            <person name="Charusanti P."/>
            <person name="Shaw S."/>
            <person name="Blin K."/>
            <person name="Weber T."/>
        </authorList>
    </citation>
    <scope>NUCLEOTIDE SEQUENCE</scope>
    <source>
        <strain evidence="1">NBC_00060</strain>
    </source>
</reference>
<dbReference type="Gene3D" id="2.40.30.100">
    <property type="entry name" value="AF2212/PG0164-like"/>
    <property type="match status" value="1"/>
</dbReference>
<dbReference type="Pfam" id="PF13376">
    <property type="entry name" value="OmdA"/>
    <property type="match status" value="1"/>
</dbReference>
<dbReference type="InterPro" id="IPR037079">
    <property type="entry name" value="AF2212/PG0164-like_sf"/>
</dbReference>
<evidence type="ECO:0000313" key="1">
    <source>
        <dbReference type="EMBL" id="WTU39468.1"/>
    </source>
</evidence>
<protein>
    <submittedName>
        <fullName evidence="1">YdeI/OmpD-associated family protein</fullName>
    </submittedName>
</protein>
<proteinExistence type="predicted"/>
<dbReference type="InterPro" id="IPR015018">
    <property type="entry name" value="DUF1905"/>
</dbReference>